<dbReference type="Proteomes" id="UP000001593">
    <property type="component" value="Unassembled WGS sequence"/>
</dbReference>
<organism evidence="4 5">
    <name type="scientific">Nematostella vectensis</name>
    <name type="common">Starlet sea anemone</name>
    <dbReference type="NCBI Taxonomy" id="45351"/>
    <lineage>
        <taxon>Eukaryota</taxon>
        <taxon>Metazoa</taxon>
        <taxon>Cnidaria</taxon>
        <taxon>Anthozoa</taxon>
        <taxon>Hexacorallia</taxon>
        <taxon>Actiniaria</taxon>
        <taxon>Edwardsiidae</taxon>
        <taxon>Nematostella</taxon>
    </lineage>
</organism>
<dbReference type="PANTHER" id="PTHR19872:SF7">
    <property type="entry name" value="F-BOX AND WD REPEAT DOMAIN CONTAINING PROTEIN 10B-RELATED"/>
    <property type="match status" value="1"/>
</dbReference>
<name>A7SNG0_NEMVE</name>
<proteinExistence type="predicted"/>
<feature type="region of interest" description="Disordered" evidence="3">
    <location>
        <begin position="195"/>
        <end position="217"/>
    </location>
</feature>
<dbReference type="PhylomeDB" id="A7SNG0"/>
<dbReference type="HOGENOM" id="CLU_671386_0_0_1"/>
<dbReference type="InterPro" id="IPR036047">
    <property type="entry name" value="F-box-like_dom_sf"/>
</dbReference>
<evidence type="ECO:0000313" key="4">
    <source>
        <dbReference type="EMBL" id="EDO34741.1"/>
    </source>
</evidence>
<dbReference type="InterPro" id="IPR051075">
    <property type="entry name" value="SCF_subunit_WD-repeat"/>
</dbReference>
<evidence type="ECO:0000256" key="2">
    <source>
        <dbReference type="ARBA" id="ARBA00022737"/>
    </source>
</evidence>
<evidence type="ECO:0000313" key="5">
    <source>
        <dbReference type="Proteomes" id="UP000001593"/>
    </source>
</evidence>
<dbReference type="SUPFAM" id="SSF81383">
    <property type="entry name" value="F-box domain"/>
    <property type="match status" value="1"/>
</dbReference>
<gene>
    <name evidence="4" type="ORF">NEMVEDRAFT_v1g172459</name>
</gene>
<dbReference type="eggNOG" id="KOG0274">
    <property type="taxonomic scope" value="Eukaryota"/>
</dbReference>
<dbReference type="InParanoid" id="A7SNG0"/>
<evidence type="ECO:0000256" key="3">
    <source>
        <dbReference type="SAM" id="MobiDB-lite"/>
    </source>
</evidence>
<sequence>MRQQDKNSRIYELNISRAPELRCVNSSVKSCGVCEACSLGAKLNNAKEWFIRCGEPAKRRFILGLIRRFDSIDLYEYISSILQPLQYKDFTYMRSRSRPSLPMDNSSPPSNHALNEQKLDEQIEEYWHWFSESKYWTKLNFLLGLMQHCDTHLLFIMASNTRTLYEREKRKQRTVETENILADTVARSYKSQAAIREGSASSRGTQSIPQSRPSSAKPLIRKSDFEREFFTEDYMSGEDNEEEDYASVEPLALVLASPAVSYRGATKYKDFLRCLPVHLSKYILGMLDKNSLTNCLCISKHWRLLAEEVQSDFMVPQLMSEEIMLMQGASAKGMDPKYAKLIPVHVPLKEDSSVHPALVGIRPLEATRSMWHANRRNLEECYDGIPTSMVKMEERNVYCGAYNVLVLQDM</sequence>
<accession>A7SNG0</accession>
<keyword evidence="1" id="KW-0853">WD repeat</keyword>
<reference evidence="4 5" key="1">
    <citation type="journal article" date="2007" name="Science">
        <title>Sea anemone genome reveals ancestral eumetazoan gene repertoire and genomic organization.</title>
        <authorList>
            <person name="Putnam N.H."/>
            <person name="Srivastava M."/>
            <person name="Hellsten U."/>
            <person name="Dirks B."/>
            <person name="Chapman J."/>
            <person name="Salamov A."/>
            <person name="Terry A."/>
            <person name="Shapiro H."/>
            <person name="Lindquist E."/>
            <person name="Kapitonov V.V."/>
            <person name="Jurka J."/>
            <person name="Genikhovich G."/>
            <person name="Grigoriev I.V."/>
            <person name="Lucas S.M."/>
            <person name="Steele R.E."/>
            <person name="Finnerty J.R."/>
            <person name="Technau U."/>
            <person name="Martindale M.Q."/>
            <person name="Rokhsar D.S."/>
        </authorList>
    </citation>
    <scope>NUCLEOTIDE SEQUENCE [LARGE SCALE GENOMIC DNA]</scope>
    <source>
        <strain evidence="5">CH2 X CH6</strain>
    </source>
</reference>
<keyword evidence="5" id="KW-1185">Reference proteome</keyword>
<dbReference type="AlphaFoldDB" id="A7SNG0"/>
<evidence type="ECO:0000256" key="1">
    <source>
        <dbReference type="ARBA" id="ARBA00022574"/>
    </source>
</evidence>
<dbReference type="PANTHER" id="PTHR19872">
    <property type="entry name" value="UBIQUITIN LIGASE SPECIFICITY FACTOR/HREP PROTEIN"/>
    <property type="match status" value="1"/>
</dbReference>
<protein>
    <recommendedName>
        <fullName evidence="6">F-box domain-containing protein</fullName>
    </recommendedName>
</protein>
<feature type="compositionally biased region" description="Polar residues" evidence="3">
    <location>
        <begin position="199"/>
        <end position="214"/>
    </location>
</feature>
<dbReference type="Gene3D" id="1.20.1280.50">
    <property type="match status" value="1"/>
</dbReference>
<evidence type="ECO:0008006" key="6">
    <source>
        <dbReference type="Google" id="ProtNLM"/>
    </source>
</evidence>
<dbReference type="STRING" id="45351.A7SNG0"/>
<keyword evidence="2" id="KW-0677">Repeat</keyword>
<dbReference type="CDD" id="cd22136">
    <property type="entry name" value="F-box_FBXW10"/>
    <property type="match status" value="1"/>
</dbReference>
<dbReference type="EMBL" id="DS469720">
    <property type="protein sequence ID" value="EDO34741.1"/>
    <property type="molecule type" value="Genomic_DNA"/>
</dbReference>